<dbReference type="InterPro" id="IPR036397">
    <property type="entry name" value="RNaseH_sf"/>
</dbReference>
<dbReference type="GO" id="GO:0003676">
    <property type="term" value="F:nucleic acid binding"/>
    <property type="evidence" value="ECO:0007669"/>
    <property type="project" value="InterPro"/>
</dbReference>
<reference evidence="2 3" key="1">
    <citation type="submission" date="2024-05" db="EMBL/GenBank/DDBJ databases">
        <title>Haplotype-resolved chromosome-level genome assembly of Huyou (Citrus changshanensis).</title>
        <authorList>
            <person name="Miao C."/>
            <person name="Chen W."/>
            <person name="Wu Y."/>
            <person name="Wang L."/>
            <person name="Zhao S."/>
            <person name="Grierson D."/>
            <person name="Xu C."/>
            <person name="Chen K."/>
        </authorList>
    </citation>
    <scope>NUCLEOTIDE SEQUENCE [LARGE SCALE GENOMIC DNA]</scope>
    <source>
        <strain evidence="2">01-14</strain>
        <tissue evidence="2">Leaf</tissue>
    </source>
</reference>
<dbReference type="PANTHER" id="PTHR45835:SF99">
    <property type="entry name" value="CHROMO DOMAIN-CONTAINING PROTEIN-RELATED"/>
    <property type="match status" value="1"/>
</dbReference>
<comment type="caution">
    <text evidence="2">The sequence shown here is derived from an EMBL/GenBank/DDBJ whole genome shotgun (WGS) entry which is preliminary data.</text>
</comment>
<gene>
    <name evidence="2" type="ORF">WN944_014717</name>
</gene>
<dbReference type="PROSITE" id="PS50994">
    <property type="entry name" value="INTEGRASE"/>
    <property type="match status" value="1"/>
</dbReference>
<accession>A0AAP0MAC4</accession>
<evidence type="ECO:0000259" key="1">
    <source>
        <dbReference type="PROSITE" id="PS50994"/>
    </source>
</evidence>
<dbReference type="PANTHER" id="PTHR45835">
    <property type="entry name" value="YALI0A06105P"/>
    <property type="match status" value="1"/>
</dbReference>
<dbReference type="Gene3D" id="3.30.420.10">
    <property type="entry name" value="Ribonuclease H-like superfamily/Ribonuclease H"/>
    <property type="match status" value="1"/>
</dbReference>
<protein>
    <recommendedName>
        <fullName evidence="1">Integrase catalytic domain-containing protein</fullName>
    </recommendedName>
</protein>
<name>A0AAP0MAC4_9ROSI</name>
<dbReference type="AlphaFoldDB" id="A0AAP0MAC4"/>
<sequence>MEEDPCSAYAMHPVCQQIKTEHQRPARCSQPLPIFEWKWEHITIDFMVGLPYTHSGHDNVWVVIDRLMKSAHFLPFKTTYSMDKLESIYVAEIVRLHGAPVYIVSDRDSQFTFKFWTRLRKALSTKLNFSIGFHPQTDGQLERTIQTLEEFSYNNNYQASIEMAPYEALYSRKCRTSDRLKVVQNRQKSYANKRKKELEFEVGDKVIIRIPPWKWEDPRTLLIPSLDIVTVSGVINQLVKFGKVIRLYLGIKYAHNQLLEKLMSTNRGLIFIAADTGSCEQSSGLRSTKLGADGKLILSDIIKAMNG</sequence>
<dbReference type="Proteomes" id="UP001428341">
    <property type="component" value="Unassembled WGS sequence"/>
</dbReference>
<dbReference type="InterPro" id="IPR012337">
    <property type="entry name" value="RNaseH-like_sf"/>
</dbReference>
<dbReference type="SUPFAM" id="SSF53098">
    <property type="entry name" value="Ribonuclease H-like"/>
    <property type="match status" value="1"/>
</dbReference>
<evidence type="ECO:0000313" key="3">
    <source>
        <dbReference type="Proteomes" id="UP001428341"/>
    </source>
</evidence>
<dbReference type="EMBL" id="JBCGBO010000005">
    <property type="protein sequence ID" value="KAK9199526.1"/>
    <property type="molecule type" value="Genomic_DNA"/>
</dbReference>
<proteinExistence type="predicted"/>
<evidence type="ECO:0000313" key="2">
    <source>
        <dbReference type="EMBL" id="KAK9199526.1"/>
    </source>
</evidence>
<organism evidence="2 3">
    <name type="scientific">Citrus x changshan-huyou</name>
    <dbReference type="NCBI Taxonomy" id="2935761"/>
    <lineage>
        <taxon>Eukaryota</taxon>
        <taxon>Viridiplantae</taxon>
        <taxon>Streptophyta</taxon>
        <taxon>Embryophyta</taxon>
        <taxon>Tracheophyta</taxon>
        <taxon>Spermatophyta</taxon>
        <taxon>Magnoliopsida</taxon>
        <taxon>eudicotyledons</taxon>
        <taxon>Gunneridae</taxon>
        <taxon>Pentapetalae</taxon>
        <taxon>rosids</taxon>
        <taxon>malvids</taxon>
        <taxon>Sapindales</taxon>
        <taxon>Rutaceae</taxon>
        <taxon>Aurantioideae</taxon>
        <taxon>Citrus</taxon>
    </lineage>
</organism>
<dbReference type="InterPro" id="IPR001584">
    <property type="entry name" value="Integrase_cat-core"/>
</dbReference>
<feature type="domain" description="Integrase catalytic" evidence="1">
    <location>
        <begin position="29"/>
        <end position="219"/>
    </location>
</feature>
<dbReference type="GO" id="GO:0015074">
    <property type="term" value="P:DNA integration"/>
    <property type="evidence" value="ECO:0007669"/>
    <property type="project" value="InterPro"/>
</dbReference>
<keyword evidence="3" id="KW-1185">Reference proteome</keyword>